<evidence type="ECO:0000313" key="10">
    <source>
        <dbReference type="Proteomes" id="UP000585258"/>
    </source>
</evidence>
<evidence type="ECO:0000313" key="9">
    <source>
        <dbReference type="Proteomes" id="UP000198597"/>
    </source>
</evidence>
<protein>
    <recommendedName>
        <fullName evidence="2">carbonic anhydrase</fullName>
        <ecNumber evidence="2">4.2.1.1</ecNumber>
    </recommendedName>
</protein>
<comment type="similarity">
    <text evidence="1">Belongs to the beta-class carbonic anhydrase family.</text>
</comment>
<reference evidence="8 9" key="1">
    <citation type="submission" date="2016-10" db="EMBL/GenBank/DDBJ databases">
        <authorList>
            <person name="de Groot N.N."/>
        </authorList>
    </citation>
    <scope>NUCLEOTIDE SEQUENCE [LARGE SCALE GENOMIC DNA]</scope>
    <source>
        <strain evidence="8 9">DSM 12272</strain>
    </source>
</reference>
<sequence>MSGNKKNVFLLTLLTTLLISIVLISCSPQKGKQLNVSPKGTEVNADEALNLLKDGNKRFVDGKEKNTDLTEETKSDLFEDGQYPYAVIISCSDSRVPPELLFNEGFGNIFVIRNAGNVVDQISLGSIEYGVEHLGAPLIMVLGHEKCGAVKATIDGGDFSENIGAIAKEITPAYNSAKINIKDNKLIYSNTEDENIKQSVNEIKNSEVIKHLLEENKVKVVGAKYSLETGKVIVSE</sequence>
<dbReference type="Proteomes" id="UP000585258">
    <property type="component" value="Unassembled WGS sequence"/>
</dbReference>
<dbReference type="RefSeq" id="WP_089971716.1">
    <property type="nucleotide sequence ID" value="NZ_FNJM01000012.1"/>
</dbReference>
<dbReference type="PANTHER" id="PTHR11002:SF79">
    <property type="entry name" value="CARBONIC ANHYDRASE 2"/>
    <property type="match status" value="1"/>
</dbReference>
<comment type="catalytic activity">
    <reaction evidence="5">
        <text>hydrogencarbonate + H(+) = CO2 + H2O</text>
        <dbReference type="Rhea" id="RHEA:10748"/>
        <dbReference type="ChEBI" id="CHEBI:15377"/>
        <dbReference type="ChEBI" id="CHEBI:15378"/>
        <dbReference type="ChEBI" id="CHEBI:16526"/>
        <dbReference type="ChEBI" id="CHEBI:17544"/>
        <dbReference type="EC" id="4.2.1.1"/>
    </reaction>
</comment>
<dbReference type="AlphaFoldDB" id="A0A1H0UQ84"/>
<dbReference type="InterPro" id="IPR001765">
    <property type="entry name" value="Carbonic_anhydrase"/>
</dbReference>
<evidence type="ECO:0000256" key="1">
    <source>
        <dbReference type="ARBA" id="ARBA00006217"/>
    </source>
</evidence>
<dbReference type="GO" id="GO:0008270">
    <property type="term" value="F:zinc ion binding"/>
    <property type="evidence" value="ECO:0007669"/>
    <property type="project" value="InterPro"/>
</dbReference>
<evidence type="ECO:0000313" key="7">
    <source>
        <dbReference type="EMBL" id="MBB6715890.1"/>
    </source>
</evidence>
<accession>A0A1H0UQ84</accession>
<organism evidence="8 9">
    <name type="scientific">Clostridium gasigenes</name>
    <dbReference type="NCBI Taxonomy" id="94869"/>
    <lineage>
        <taxon>Bacteria</taxon>
        <taxon>Bacillati</taxon>
        <taxon>Bacillota</taxon>
        <taxon>Clostridia</taxon>
        <taxon>Eubacteriales</taxon>
        <taxon>Clostridiaceae</taxon>
        <taxon>Clostridium</taxon>
    </lineage>
</organism>
<evidence type="ECO:0000256" key="5">
    <source>
        <dbReference type="ARBA" id="ARBA00048348"/>
    </source>
</evidence>
<name>A0A1H0UQ84_9CLOT</name>
<dbReference type="EMBL" id="FNJM01000012">
    <property type="protein sequence ID" value="SDP68291.1"/>
    <property type="molecule type" value="Genomic_DNA"/>
</dbReference>
<dbReference type="InterPro" id="IPR015892">
    <property type="entry name" value="Carbonic_anhydrase_CS"/>
</dbReference>
<keyword evidence="9" id="KW-1185">Reference proteome</keyword>
<dbReference type="PROSITE" id="PS51257">
    <property type="entry name" value="PROKAR_LIPOPROTEIN"/>
    <property type="match status" value="1"/>
</dbReference>
<dbReference type="SMART" id="SM00947">
    <property type="entry name" value="Pro_CA"/>
    <property type="match status" value="1"/>
</dbReference>
<evidence type="ECO:0000256" key="6">
    <source>
        <dbReference type="PIRSR" id="PIRSR601765-1"/>
    </source>
</evidence>
<dbReference type="InterPro" id="IPR036874">
    <property type="entry name" value="Carbonic_anhydrase_sf"/>
</dbReference>
<dbReference type="GO" id="GO:0015976">
    <property type="term" value="P:carbon utilization"/>
    <property type="evidence" value="ECO:0007669"/>
    <property type="project" value="InterPro"/>
</dbReference>
<proteinExistence type="inferred from homology"/>
<dbReference type="STRING" id="94869.SAMN04488529_11220"/>
<dbReference type="Pfam" id="PF00484">
    <property type="entry name" value="Pro_CA"/>
    <property type="match status" value="1"/>
</dbReference>
<keyword evidence="3 6" id="KW-0862">Zinc</keyword>
<feature type="binding site" evidence="6">
    <location>
        <position position="144"/>
    </location>
    <ligand>
        <name>Zn(2+)</name>
        <dbReference type="ChEBI" id="CHEBI:29105"/>
    </ligand>
</feature>
<evidence type="ECO:0000256" key="3">
    <source>
        <dbReference type="ARBA" id="ARBA00022833"/>
    </source>
</evidence>
<dbReference type="PANTHER" id="PTHR11002">
    <property type="entry name" value="CARBONIC ANHYDRASE"/>
    <property type="match status" value="1"/>
</dbReference>
<dbReference type="SUPFAM" id="SSF53056">
    <property type="entry name" value="beta-carbonic anhydrase, cab"/>
    <property type="match status" value="1"/>
</dbReference>
<reference evidence="7 10" key="2">
    <citation type="submission" date="2020-08" db="EMBL/GenBank/DDBJ databases">
        <title>Clostridia isolated from Swiss meat.</title>
        <authorList>
            <person name="Wambui J."/>
            <person name="Stevens M.J.A."/>
            <person name="Stephan R."/>
        </authorList>
    </citation>
    <scope>NUCLEOTIDE SEQUENCE [LARGE SCALE GENOMIC DNA]</scope>
    <source>
        <strain evidence="7 10">CM001</strain>
    </source>
</reference>
<evidence type="ECO:0000256" key="4">
    <source>
        <dbReference type="ARBA" id="ARBA00023239"/>
    </source>
</evidence>
<feature type="binding site" evidence="6">
    <location>
        <position position="147"/>
    </location>
    <ligand>
        <name>Zn(2+)</name>
        <dbReference type="ChEBI" id="CHEBI:29105"/>
    </ligand>
</feature>
<comment type="cofactor">
    <cofactor evidence="6">
        <name>Zn(2+)</name>
        <dbReference type="ChEBI" id="CHEBI:29105"/>
    </cofactor>
    <text evidence="6">Binds 1 zinc ion per subunit.</text>
</comment>
<evidence type="ECO:0000313" key="8">
    <source>
        <dbReference type="EMBL" id="SDP68291.1"/>
    </source>
</evidence>
<dbReference type="OrthoDB" id="9769739at2"/>
<keyword evidence="4" id="KW-0456">Lyase</keyword>
<dbReference type="Proteomes" id="UP000198597">
    <property type="component" value="Unassembled WGS sequence"/>
</dbReference>
<dbReference type="EC" id="4.2.1.1" evidence="2"/>
<dbReference type="PROSITE" id="PS00704">
    <property type="entry name" value="PROK_CO2_ANHYDRASE_1"/>
    <property type="match status" value="1"/>
</dbReference>
<dbReference type="EMBL" id="JACKWY010000009">
    <property type="protein sequence ID" value="MBB6715890.1"/>
    <property type="molecule type" value="Genomic_DNA"/>
</dbReference>
<evidence type="ECO:0000256" key="2">
    <source>
        <dbReference type="ARBA" id="ARBA00012925"/>
    </source>
</evidence>
<feature type="binding site" evidence="6">
    <location>
        <position position="93"/>
    </location>
    <ligand>
        <name>Zn(2+)</name>
        <dbReference type="ChEBI" id="CHEBI:29105"/>
    </ligand>
</feature>
<gene>
    <name evidence="7" type="ORF">H7E68_14385</name>
    <name evidence="8" type="ORF">SAMN04488529_11220</name>
</gene>
<dbReference type="GO" id="GO:0004089">
    <property type="term" value="F:carbonate dehydratase activity"/>
    <property type="evidence" value="ECO:0007669"/>
    <property type="project" value="UniProtKB-EC"/>
</dbReference>
<feature type="binding site" evidence="6">
    <location>
        <position position="91"/>
    </location>
    <ligand>
        <name>Zn(2+)</name>
        <dbReference type="ChEBI" id="CHEBI:29105"/>
    </ligand>
</feature>
<keyword evidence="6" id="KW-0479">Metal-binding</keyword>
<dbReference type="CDD" id="cd03378">
    <property type="entry name" value="beta_CA_cladeC"/>
    <property type="match status" value="1"/>
</dbReference>
<dbReference type="Gene3D" id="3.40.1050.10">
    <property type="entry name" value="Carbonic anhydrase"/>
    <property type="match status" value="1"/>
</dbReference>